<dbReference type="GO" id="GO:0016491">
    <property type="term" value="F:oxidoreductase activity"/>
    <property type="evidence" value="ECO:0007669"/>
    <property type="project" value="UniProtKB-KW"/>
</dbReference>
<dbReference type="PANTHER" id="PTHR42934">
    <property type="entry name" value="GLYCOLATE OXIDASE SUBUNIT GLCD"/>
    <property type="match status" value="1"/>
</dbReference>
<dbReference type="InterPro" id="IPR006094">
    <property type="entry name" value="Oxid_FAD_bind_N"/>
</dbReference>
<keyword evidence="3" id="KW-0274">FAD</keyword>
<dbReference type="InterPro" id="IPR036318">
    <property type="entry name" value="FAD-bd_PCMH-like_sf"/>
</dbReference>
<dbReference type="InterPro" id="IPR016164">
    <property type="entry name" value="FAD-linked_Oxase-like_C"/>
</dbReference>
<name>M1QC72_9ZZZZ</name>
<proteinExistence type="predicted"/>
<dbReference type="Pfam" id="PF02913">
    <property type="entry name" value="FAD-oxidase_C"/>
    <property type="match status" value="1"/>
</dbReference>
<evidence type="ECO:0000256" key="3">
    <source>
        <dbReference type="ARBA" id="ARBA00022827"/>
    </source>
</evidence>
<dbReference type="Gene3D" id="1.10.45.10">
    <property type="entry name" value="Vanillyl-alcohol Oxidase, Chain A, domain 4"/>
    <property type="match status" value="1"/>
</dbReference>
<organism evidence="6">
    <name type="scientific">uncultured organism</name>
    <dbReference type="NCBI Taxonomy" id="155900"/>
    <lineage>
        <taxon>unclassified sequences</taxon>
        <taxon>environmental samples</taxon>
    </lineage>
</organism>
<dbReference type="InterPro" id="IPR016171">
    <property type="entry name" value="Vanillyl_alc_oxidase_C-sub2"/>
</dbReference>
<evidence type="ECO:0000256" key="4">
    <source>
        <dbReference type="ARBA" id="ARBA00023002"/>
    </source>
</evidence>
<dbReference type="EMBL" id="JX684100">
    <property type="protein sequence ID" value="AGF93608.1"/>
    <property type="molecule type" value="Genomic_DNA"/>
</dbReference>
<feature type="domain" description="FAD-binding PCMH-type" evidence="5">
    <location>
        <begin position="48"/>
        <end position="226"/>
    </location>
</feature>
<dbReference type="GO" id="GO:0071949">
    <property type="term" value="F:FAD binding"/>
    <property type="evidence" value="ECO:0007669"/>
    <property type="project" value="InterPro"/>
</dbReference>
<dbReference type="SUPFAM" id="SSF56176">
    <property type="entry name" value="FAD-binding/transporter-associated domain-like"/>
    <property type="match status" value="1"/>
</dbReference>
<accession>M1QC72</accession>
<dbReference type="SUPFAM" id="SSF55103">
    <property type="entry name" value="FAD-linked oxidases, C-terminal domain"/>
    <property type="match status" value="1"/>
</dbReference>
<dbReference type="InterPro" id="IPR004113">
    <property type="entry name" value="FAD-bd_oxidored_4_C"/>
</dbReference>
<gene>
    <name evidence="6" type="ORF">FLSS-14_0004</name>
</gene>
<evidence type="ECO:0000256" key="1">
    <source>
        <dbReference type="ARBA" id="ARBA00001974"/>
    </source>
</evidence>
<dbReference type="InterPro" id="IPR051914">
    <property type="entry name" value="FAD-linked_OxidoTrans_Type4"/>
</dbReference>
<comment type="cofactor">
    <cofactor evidence="1">
        <name>FAD</name>
        <dbReference type="ChEBI" id="CHEBI:57692"/>
    </cofactor>
</comment>
<dbReference type="Gene3D" id="3.30.465.10">
    <property type="match status" value="1"/>
</dbReference>
<sequence>MPEDSKYNEVDDTIIDELKNICGSDFVITDRDMMESYTHDELSPAEVEGEYPDILVKPDSSEKVSKIMKLANESLIPVTPIGGRTGLMGGMIPVYGGIGLSLERLNRTIDVDEDNLMVEVDAGVSMEKLYDAVEEKGLTLPIHPTTEDSQVGGTIAANAGGEATLKHGVMRDYVKGLEVVLPDGEIIKIGGKLLKDNTGYSLLHLMIGSEGTLGIITKAVLRLYPSSEQSKFIIVPFESGENAISTVPEIIKSGITPAGIEYLERDTILSGEEKVNESWPTEKGEATLMIIVTGEEEDEILEKAQKIMEICEEKGAIDAFLATKRKEMEKIMKIREGIAEVIQEGNVTGHRSGDLVVPPSKIPEFIKKAREIFEDSQIEGTFYAFGHAGDGNVHLEGKLPDENVDWEKVKELRDRWIQTAIDMGGEITGEHGIGLIKKPELRKFKSPRMIQLMESIKKSFDPNNILNPGKIVSEDEEMEDKYIKI</sequence>
<dbReference type="Gene3D" id="3.30.43.10">
    <property type="entry name" value="Uridine Diphospho-n-acetylenolpyruvylglucosamine Reductase, domain 2"/>
    <property type="match status" value="1"/>
</dbReference>
<dbReference type="InterPro" id="IPR016166">
    <property type="entry name" value="FAD-bd_PCMH"/>
</dbReference>
<dbReference type="FunFam" id="1.10.45.10:FF:000001">
    <property type="entry name" value="D-lactate dehydrogenase mitochondrial"/>
    <property type="match status" value="1"/>
</dbReference>
<dbReference type="AlphaFoldDB" id="M1QC72"/>
<dbReference type="Pfam" id="PF01565">
    <property type="entry name" value="FAD_binding_4"/>
    <property type="match status" value="1"/>
</dbReference>
<dbReference type="InterPro" id="IPR016167">
    <property type="entry name" value="FAD-bd_PCMH_sub1"/>
</dbReference>
<keyword evidence="2" id="KW-0285">Flavoprotein</keyword>
<dbReference type="PANTHER" id="PTHR42934:SF2">
    <property type="entry name" value="GLYCOLATE OXIDASE SUBUNIT GLCD"/>
    <property type="match status" value="1"/>
</dbReference>
<evidence type="ECO:0000259" key="5">
    <source>
        <dbReference type="PROSITE" id="PS51387"/>
    </source>
</evidence>
<evidence type="ECO:0000313" key="6">
    <source>
        <dbReference type="EMBL" id="AGF93608.1"/>
    </source>
</evidence>
<keyword evidence="4" id="KW-0560">Oxidoreductase</keyword>
<evidence type="ECO:0000256" key="2">
    <source>
        <dbReference type="ARBA" id="ARBA00022630"/>
    </source>
</evidence>
<dbReference type="PROSITE" id="PS51387">
    <property type="entry name" value="FAD_PCMH"/>
    <property type="match status" value="1"/>
</dbReference>
<reference evidence="6" key="1">
    <citation type="journal article" date="2013" name="Syst. Appl. Microbiol.">
        <title>New insights into the archaeal diversity of a hypersaline microbial mat obtained by a metagenomic approach.</title>
        <authorList>
            <person name="Lopez-Lopez A."/>
            <person name="Richter M."/>
            <person name="Pena A."/>
            <person name="Tamames J."/>
            <person name="Rossello-Mora R."/>
        </authorList>
    </citation>
    <scope>NUCLEOTIDE SEQUENCE</scope>
</reference>
<dbReference type="InterPro" id="IPR016169">
    <property type="entry name" value="FAD-bd_PCMH_sub2"/>
</dbReference>
<dbReference type="Gene3D" id="3.30.70.2740">
    <property type="match status" value="1"/>
</dbReference>
<protein>
    <submittedName>
        <fullName evidence="6">Glycolate oxidase, subunit GlcD</fullName>
    </submittedName>
</protein>